<name>A0ABN9VLW1_9DINO</name>
<feature type="compositionally biased region" description="Basic and acidic residues" evidence="1">
    <location>
        <begin position="117"/>
        <end position="132"/>
    </location>
</feature>
<comment type="caution">
    <text evidence="2">The sequence shown here is derived from an EMBL/GenBank/DDBJ whole genome shotgun (WGS) entry which is preliminary data.</text>
</comment>
<feature type="region of interest" description="Disordered" evidence="1">
    <location>
        <begin position="78"/>
        <end position="97"/>
    </location>
</feature>
<keyword evidence="3" id="KW-1185">Reference proteome</keyword>
<dbReference type="EMBL" id="CAUYUJ010017204">
    <property type="protein sequence ID" value="CAK0872806.1"/>
    <property type="molecule type" value="Genomic_DNA"/>
</dbReference>
<gene>
    <name evidence="2" type="ORF">PCOR1329_LOCUS58171</name>
</gene>
<sequence length="139" mass="14344">MTAPPAAASGAGASRLAQGVVANGVGVKGAPAQRSPAAGGQRAPRSARAAASAAEPPTQRGYWEVGHCSWAVHRARGERPAVGPRGWRSDLGAGEQSPWWCGERQAAVRRLARTLRDAGRPAEGEGKGKEVARPPGRVR</sequence>
<evidence type="ECO:0000313" key="2">
    <source>
        <dbReference type="EMBL" id="CAK0872806.1"/>
    </source>
</evidence>
<feature type="region of interest" description="Disordered" evidence="1">
    <location>
        <begin position="27"/>
        <end position="60"/>
    </location>
</feature>
<evidence type="ECO:0000256" key="1">
    <source>
        <dbReference type="SAM" id="MobiDB-lite"/>
    </source>
</evidence>
<protein>
    <submittedName>
        <fullName evidence="2">Uncharacterized protein</fullName>
    </submittedName>
</protein>
<proteinExistence type="predicted"/>
<reference evidence="2" key="1">
    <citation type="submission" date="2023-10" db="EMBL/GenBank/DDBJ databases">
        <authorList>
            <person name="Chen Y."/>
            <person name="Shah S."/>
            <person name="Dougan E. K."/>
            <person name="Thang M."/>
            <person name="Chan C."/>
        </authorList>
    </citation>
    <scope>NUCLEOTIDE SEQUENCE [LARGE SCALE GENOMIC DNA]</scope>
</reference>
<accession>A0ABN9VLW1</accession>
<dbReference type="Proteomes" id="UP001189429">
    <property type="component" value="Unassembled WGS sequence"/>
</dbReference>
<feature type="region of interest" description="Disordered" evidence="1">
    <location>
        <begin position="117"/>
        <end position="139"/>
    </location>
</feature>
<organism evidence="2 3">
    <name type="scientific">Prorocentrum cordatum</name>
    <dbReference type="NCBI Taxonomy" id="2364126"/>
    <lineage>
        <taxon>Eukaryota</taxon>
        <taxon>Sar</taxon>
        <taxon>Alveolata</taxon>
        <taxon>Dinophyceae</taxon>
        <taxon>Prorocentrales</taxon>
        <taxon>Prorocentraceae</taxon>
        <taxon>Prorocentrum</taxon>
    </lineage>
</organism>
<evidence type="ECO:0000313" key="3">
    <source>
        <dbReference type="Proteomes" id="UP001189429"/>
    </source>
</evidence>